<dbReference type="InterPro" id="IPR029068">
    <property type="entry name" value="Glyas_Bleomycin-R_OHBP_Dase"/>
</dbReference>
<dbReference type="RefSeq" id="WP_119436994.1">
    <property type="nucleotide sequence ID" value="NZ_QWGR01000003.1"/>
</dbReference>
<dbReference type="Gene3D" id="3.30.720.100">
    <property type="match status" value="1"/>
</dbReference>
<dbReference type="PANTHER" id="PTHR33990">
    <property type="entry name" value="PROTEIN YJDN-RELATED"/>
    <property type="match status" value="1"/>
</dbReference>
<gene>
    <name evidence="2" type="ORF">D1614_05970</name>
</gene>
<keyword evidence="3" id="KW-1185">Reference proteome</keyword>
<dbReference type="SUPFAM" id="SSF54593">
    <property type="entry name" value="Glyoxalase/Bleomycin resistance protein/Dihydroxybiphenyl dioxygenase"/>
    <property type="match status" value="2"/>
</dbReference>
<feature type="domain" description="PhnB-like" evidence="1">
    <location>
        <begin position="125"/>
        <end position="242"/>
    </location>
</feature>
<proteinExistence type="predicted"/>
<protein>
    <submittedName>
        <fullName evidence="2">VOC family protein</fullName>
    </submittedName>
</protein>
<evidence type="ECO:0000259" key="1">
    <source>
        <dbReference type="Pfam" id="PF06983"/>
    </source>
</evidence>
<dbReference type="AlphaFoldDB" id="A0A399T022"/>
<evidence type="ECO:0000313" key="2">
    <source>
        <dbReference type="EMBL" id="RIJ49108.1"/>
    </source>
</evidence>
<dbReference type="Gene3D" id="3.10.180.10">
    <property type="entry name" value="2,3-Dihydroxybiphenyl 1,2-Dioxygenase, domain 1"/>
    <property type="match status" value="1"/>
</dbReference>
<dbReference type="OrthoDB" id="9806473at2"/>
<reference evidence="2 3" key="1">
    <citation type="submission" date="2018-08" db="EMBL/GenBank/DDBJ databases">
        <title>Pallidiluteibacterium maritimus gen. nov., sp. nov., isolated from coastal sediment.</title>
        <authorList>
            <person name="Zhou L.Y."/>
        </authorList>
    </citation>
    <scope>NUCLEOTIDE SEQUENCE [LARGE SCALE GENOMIC DNA]</scope>
    <source>
        <strain evidence="2 3">XSD2</strain>
    </source>
</reference>
<name>A0A399T022_9BACT</name>
<sequence length="278" mass="31458">MTTPVYPCLWFDDQAQKASSIYCSLFKNSRIISQSPVAVTFELAGKKHMALNGGPMFSITPAISLFATCDSVEETDRVWNELVKEGSVLIPIGTYPWSERYGWLKDRFGMTWQISSSGRKDGEQRIVPSMLFVGELFGKAAEAIEFYSGIFEGVTIPVMEKYPVGDDNEGKVLYSEFTLNEADLIAMDGPGEHKYSFTEGVSLVVECEDQTEIDHYWEKLTEGGEESMCGWLKDKFGVSWQVFPKILNQLMSDPEKAARVFESYRNMRKFEIDKLDVS</sequence>
<evidence type="ECO:0000313" key="3">
    <source>
        <dbReference type="Proteomes" id="UP000265926"/>
    </source>
</evidence>
<feature type="domain" description="PhnB-like" evidence="1">
    <location>
        <begin position="5"/>
        <end position="114"/>
    </location>
</feature>
<dbReference type="Proteomes" id="UP000265926">
    <property type="component" value="Unassembled WGS sequence"/>
</dbReference>
<dbReference type="EMBL" id="QWGR01000003">
    <property type="protein sequence ID" value="RIJ49108.1"/>
    <property type="molecule type" value="Genomic_DNA"/>
</dbReference>
<accession>A0A399T022</accession>
<dbReference type="Gene3D" id="3.30.720.110">
    <property type="match status" value="1"/>
</dbReference>
<comment type="caution">
    <text evidence="2">The sequence shown here is derived from an EMBL/GenBank/DDBJ whole genome shotgun (WGS) entry which is preliminary data.</text>
</comment>
<organism evidence="2 3">
    <name type="scientific">Maribellus luteus</name>
    <dbReference type="NCBI Taxonomy" id="2305463"/>
    <lineage>
        <taxon>Bacteria</taxon>
        <taxon>Pseudomonadati</taxon>
        <taxon>Bacteroidota</taxon>
        <taxon>Bacteroidia</taxon>
        <taxon>Marinilabiliales</taxon>
        <taxon>Prolixibacteraceae</taxon>
        <taxon>Maribellus</taxon>
    </lineage>
</organism>
<dbReference type="CDD" id="cd06588">
    <property type="entry name" value="PhnB_like"/>
    <property type="match status" value="2"/>
</dbReference>
<dbReference type="Pfam" id="PF06983">
    <property type="entry name" value="3-dmu-9_3-mt"/>
    <property type="match status" value="2"/>
</dbReference>
<dbReference type="InterPro" id="IPR028973">
    <property type="entry name" value="PhnB-like"/>
</dbReference>